<organism evidence="1 2">
    <name type="scientific">Zasmidium cellare</name>
    <name type="common">Wine cellar mold</name>
    <name type="synonym">Racodium cellare</name>
    <dbReference type="NCBI Taxonomy" id="395010"/>
    <lineage>
        <taxon>Eukaryota</taxon>
        <taxon>Fungi</taxon>
        <taxon>Dikarya</taxon>
        <taxon>Ascomycota</taxon>
        <taxon>Pezizomycotina</taxon>
        <taxon>Dothideomycetes</taxon>
        <taxon>Dothideomycetidae</taxon>
        <taxon>Mycosphaerellales</taxon>
        <taxon>Mycosphaerellaceae</taxon>
        <taxon>Zasmidium</taxon>
    </lineage>
</organism>
<evidence type="ECO:0000313" key="2">
    <source>
        <dbReference type="Proteomes" id="UP001305779"/>
    </source>
</evidence>
<dbReference type="PANTHER" id="PTHR42085">
    <property type="entry name" value="F-BOX DOMAIN-CONTAINING PROTEIN"/>
    <property type="match status" value="1"/>
</dbReference>
<sequence length="187" mass="21641">MSGVVDGCRLFKLPAELRNRIYRLTLVTSDEASPIQITKSGHERSRLLDTCKIIRSEALGIYYQENRFAIFIQDYGSSDMLKWFNMMKQLGHDTSKISVAIDIDWFGVSWRNLRQWLRRAHNRERVARPMSPERLLELCEGHPVIHLIGGMFATAVGMRGQPWSMVEPLLDIWRPSLVTTHAGWKED</sequence>
<keyword evidence="2" id="KW-1185">Reference proteome</keyword>
<evidence type="ECO:0000313" key="1">
    <source>
        <dbReference type="EMBL" id="KAK4496541.1"/>
    </source>
</evidence>
<dbReference type="EMBL" id="JAXOVC010000010">
    <property type="protein sequence ID" value="KAK4496541.1"/>
    <property type="molecule type" value="Genomic_DNA"/>
</dbReference>
<gene>
    <name evidence="1" type="ORF">PRZ48_012521</name>
</gene>
<accession>A0ABR0E5P1</accession>
<name>A0ABR0E5P1_ZASCE</name>
<dbReference type="InterPro" id="IPR038883">
    <property type="entry name" value="AN11006-like"/>
</dbReference>
<reference evidence="1 2" key="1">
    <citation type="journal article" date="2023" name="G3 (Bethesda)">
        <title>A chromosome-level genome assembly of Zasmidium syzygii isolated from banana leaves.</title>
        <authorList>
            <person name="van Westerhoven A.C."/>
            <person name="Mehrabi R."/>
            <person name="Talebi R."/>
            <person name="Steentjes M.B.F."/>
            <person name="Corcolon B."/>
            <person name="Chong P.A."/>
            <person name="Kema G.H.J."/>
            <person name="Seidl M.F."/>
        </authorList>
    </citation>
    <scope>NUCLEOTIDE SEQUENCE [LARGE SCALE GENOMIC DNA]</scope>
    <source>
        <strain evidence="1 2">P124</strain>
    </source>
</reference>
<dbReference type="Proteomes" id="UP001305779">
    <property type="component" value="Unassembled WGS sequence"/>
</dbReference>
<proteinExistence type="predicted"/>
<comment type="caution">
    <text evidence="1">The sequence shown here is derived from an EMBL/GenBank/DDBJ whole genome shotgun (WGS) entry which is preliminary data.</text>
</comment>
<protein>
    <submittedName>
        <fullName evidence="1">Uncharacterized protein</fullName>
    </submittedName>
</protein>
<dbReference type="PANTHER" id="PTHR42085:SF2">
    <property type="entry name" value="F-BOX DOMAIN-CONTAINING PROTEIN"/>
    <property type="match status" value="1"/>
</dbReference>